<dbReference type="Gene3D" id="3.60.40.10">
    <property type="entry name" value="PPM-type phosphatase domain"/>
    <property type="match status" value="1"/>
</dbReference>
<dbReference type="InterPro" id="IPR011006">
    <property type="entry name" value="CheY-like_superfamily"/>
</dbReference>
<dbReference type="PANTHER" id="PTHR44591">
    <property type="entry name" value="STRESS RESPONSE REGULATOR PROTEIN 1"/>
    <property type="match status" value="1"/>
</dbReference>
<dbReference type="PROSITE" id="PS50110">
    <property type="entry name" value="RESPONSE_REGULATORY"/>
    <property type="match status" value="1"/>
</dbReference>
<dbReference type="SUPFAM" id="SSF52172">
    <property type="entry name" value="CheY-like"/>
    <property type="match status" value="1"/>
</dbReference>
<protein>
    <recommendedName>
        <fullName evidence="3">Response regulatory domain-containing protein</fullName>
    </recommendedName>
</protein>
<feature type="modified residue" description="4-aspartylphosphate" evidence="2">
    <location>
        <position position="189"/>
    </location>
</feature>
<dbReference type="STRING" id="1195763.ABT56_21170"/>
<dbReference type="OrthoDB" id="9811749at2"/>
<evidence type="ECO:0000256" key="2">
    <source>
        <dbReference type="PROSITE-ProRule" id="PRU00169"/>
    </source>
</evidence>
<dbReference type="EMBL" id="LDOT01000045">
    <property type="protein sequence ID" value="KLV02637.1"/>
    <property type="molecule type" value="Genomic_DNA"/>
</dbReference>
<dbReference type="InterPro" id="IPR036890">
    <property type="entry name" value="HATPase_C_sf"/>
</dbReference>
<dbReference type="Pfam" id="PF00072">
    <property type="entry name" value="Response_reg"/>
    <property type="match status" value="1"/>
</dbReference>
<sequence length="489" mass="55507">MNQILFQRQFDLSYENLAHIRQTLDERASLLHLSPDQLQGIKLVCSEYCTNLLDHQEVTATRCTLSYGKFSGQYRFAIHDNGSPWPEQTQYLSEAELPDLPCESGMGLAIIKATFPEFSYQILPDHNKIEFTLPLSSSRKHLVIVDDSLSQLTMLTHYLDKNYQLSIFSQADDALKWLEANHCDLVLTDLWMPNINGLEFRQQVGELRHHRLLPFIFLSGDTSAETITAVTLSGIDDFLTKPINKRHLLQVLDRVLNRHHHLQQAFEDNLLQQLENTAPPRDEHRTTSITVGKLNVQISQQPQISGDFFINQTLADKSEIMILGDLMGHGIVAKANGGICYGLLQGLLLNPDQTPKQLCKQLNQYLYHTLPSSLVCLLVIHISMENTVTLYNAGMPKPIICESTCQHIDESMGLLGLFDTLQMESSQLTIRPNGSLHSYSDGLLDSVLPEQERQNLVRMSITERHQYLWQRSPENNADDRTLITLSYSG</sequence>
<dbReference type="Proteomes" id="UP000036097">
    <property type="component" value="Unassembled WGS sequence"/>
</dbReference>
<dbReference type="Pfam" id="PF13581">
    <property type="entry name" value="HATPase_c_2"/>
    <property type="match status" value="1"/>
</dbReference>
<evidence type="ECO:0000259" key="3">
    <source>
        <dbReference type="PROSITE" id="PS50110"/>
    </source>
</evidence>
<comment type="caution">
    <text evidence="4">The sequence shown here is derived from an EMBL/GenBank/DDBJ whole genome shotgun (WGS) entry which is preliminary data.</text>
</comment>
<evidence type="ECO:0000256" key="1">
    <source>
        <dbReference type="ARBA" id="ARBA00022553"/>
    </source>
</evidence>
<dbReference type="InterPro" id="IPR050595">
    <property type="entry name" value="Bact_response_regulator"/>
</dbReference>
<keyword evidence="1 2" id="KW-0597">Phosphoprotein</keyword>
<organism evidence="4 5">
    <name type="scientific">Photobacterium aquae</name>
    <dbReference type="NCBI Taxonomy" id="1195763"/>
    <lineage>
        <taxon>Bacteria</taxon>
        <taxon>Pseudomonadati</taxon>
        <taxon>Pseudomonadota</taxon>
        <taxon>Gammaproteobacteria</taxon>
        <taxon>Vibrionales</taxon>
        <taxon>Vibrionaceae</taxon>
        <taxon>Photobacterium</taxon>
    </lineage>
</organism>
<dbReference type="InterPro" id="IPR001789">
    <property type="entry name" value="Sig_transdc_resp-reg_receiver"/>
</dbReference>
<dbReference type="PATRIC" id="fig|1195763.3.peg.4547"/>
<gene>
    <name evidence="4" type="ORF">ABT56_21170</name>
</gene>
<dbReference type="InterPro" id="IPR036457">
    <property type="entry name" value="PPM-type-like_dom_sf"/>
</dbReference>
<keyword evidence="5" id="KW-1185">Reference proteome</keyword>
<dbReference type="Gene3D" id="3.40.50.2300">
    <property type="match status" value="1"/>
</dbReference>
<dbReference type="SMART" id="SM00331">
    <property type="entry name" value="PP2C_SIG"/>
    <property type="match status" value="1"/>
</dbReference>
<dbReference type="RefSeq" id="WP_047880907.1">
    <property type="nucleotide sequence ID" value="NZ_LDOT01000045.1"/>
</dbReference>
<dbReference type="InterPro" id="IPR001932">
    <property type="entry name" value="PPM-type_phosphatase-like_dom"/>
</dbReference>
<accession>A0A0J1JKM8</accession>
<dbReference type="PANTHER" id="PTHR44591:SF3">
    <property type="entry name" value="RESPONSE REGULATORY DOMAIN-CONTAINING PROTEIN"/>
    <property type="match status" value="1"/>
</dbReference>
<evidence type="ECO:0000313" key="4">
    <source>
        <dbReference type="EMBL" id="KLV02637.1"/>
    </source>
</evidence>
<dbReference type="Gene3D" id="3.30.565.10">
    <property type="entry name" value="Histidine kinase-like ATPase, C-terminal domain"/>
    <property type="match status" value="1"/>
</dbReference>
<dbReference type="SMART" id="SM00448">
    <property type="entry name" value="REC"/>
    <property type="match status" value="1"/>
</dbReference>
<evidence type="ECO:0000313" key="5">
    <source>
        <dbReference type="Proteomes" id="UP000036097"/>
    </source>
</evidence>
<reference evidence="4 5" key="1">
    <citation type="submission" date="2015-05" db="EMBL/GenBank/DDBJ databases">
        <title>Photobacterium galathea sp. nov.</title>
        <authorList>
            <person name="Machado H."/>
            <person name="Gram L."/>
        </authorList>
    </citation>
    <scope>NUCLEOTIDE SEQUENCE [LARGE SCALE GENOMIC DNA]</scope>
    <source>
        <strain evidence="4 5">CGMCC 1.12159</strain>
    </source>
</reference>
<proteinExistence type="predicted"/>
<dbReference type="AlphaFoldDB" id="A0A0J1JKM8"/>
<dbReference type="InterPro" id="IPR003594">
    <property type="entry name" value="HATPase_dom"/>
</dbReference>
<dbReference type="Pfam" id="PF07228">
    <property type="entry name" value="SpoIIE"/>
    <property type="match status" value="1"/>
</dbReference>
<feature type="domain" description="Response regulatory" evidence="3">
    <location>
        <begin position="141"/>
        <end position="256"/>
    </location>
</feature>
<dbReference type="GO" id="GO:0000160">
    <property type="term" value="P:phosphorelay signal transduction system"/>
    <property type="evidence" value="ECO:0007669"/>
    <property type="project" value="InterPro"/>
</dbReference>
<dbReference type="SUPFAM" id="SSF55874">
    <property type="entry name" value="ATPase domain of HSP90 chaperone/DNA topoisomerase II/histidine kinase"/>
    <property type="match status" value="1"/>
</dbReference>
<name>A0A0J1JKM8_9GAMM</name>
<dbReference type="CDD" id="cd16936">
    <property type="entry name" value="HATPase_RsbW-like"/>
    <property type="match status" value="1"/>
</dbReference>